<proteinExistence type="predicted"/>
<name>A0A1I1WAT5_9BACT</name>
<keyword evidence="2" id="KW-1185">Reference proteome</keyword>
<organism evidence="1 2">
    <name type="scientific">Spirosoma endophyticum</name>
    <dbReference type="NCBI Taxonomy" id="662367"/>
    <lineage>
        <taxon>Bacteria</taxon>
        <taxon>Pseudomonadati</taxon>
        <taxon>Bacteroidota</taxon>
        <taxon>Cytophagia</taxon>
        <taxon>Cytophagales</taxon>
        <taxon>Cytophagaceae</taxon>
        <taxon>Spirosoma</taxon>
    </lineage>
</organism>
<sequence>MNDVVITLKNSELSLDQPVMIQKSQCLFWLQFATMVVK</sequence>
<gene>
    <name evidence="1" type="ORF">SAMN05216167_108205</name>
</gene>
<accession>A0A1I1WAT5</accession>
<dbReference type="Proteomes" id="UP000198598">
    <property type="component" value="Unassembled WGS sequence"/>
</dbReference>
<evidence type="ECO:0000313" key="2">
    <source>
        <dbReference type="Proteomes" id="UP000198598"/>
    </source>
</evidence>
<protein>
    <submittedName>
        <fullName evidence="1">Uncharacterized protein</fullName>
    </submittedName>
</protein>
<dbReference type="STRING" id="662367.SAMN05216167_108205"/>
<dbReference type="AlphaFoldDB" id="A0A1I1WAT5"/>
<dbReference type="EMBL" id="FOLQ01000008">
    <property type="protein sequence ID" value="SFD92222.1"/>
    <property type="molecule type" value="Genomic_DNA"/>
</dbReference>
<reference evidence="1 2" key="1">
    <citation type="submission" date="2016-10" db="EMBL/GenBank/DDBJ databases">
        <authorList>
            <person name="de Groot N.N."/>
        </authorList>
    </citation>
    <scope>NUCLEOTIDE SEQUENCE [LARGE SCALE GENOMIC DNA]</scope>
    <source>
        <strain evidence="1 2">DSM 26130</strain>
    </source>
</reference>
<evidence type="ECO:0000313" key="1">
    <source>
        <dbReference type="EMBL" id="SFD92222.1"/>
    </source>
</evidence>